<comment type="caution">
    <text evidence="1">The sequence shown here is derived from an EMBL/GenBank/DDBJ whole genome shotgun (WGS) entry which is preliminary data.</text>
</comment>
<dbReference type="EMBL" id="JANAKD010000058">
    <property type="protein sequence ID" value="KAJ3498303.1"/>
    <property type="molecule type" value="Genomic_DNA"/>
</dbReference>
<accession>A0ACC1R685</accession>
<proteinExistence type="predicted"/>
<sequence>MLLSSLVLATLAGCTLGYDQLLGFPTPITVENRTLDEIYQAALAEGGVVTLWHGGDEKNQQDDLKGKFEARFPGMKLNLTVDLSKYHDVRLDQQLATGGDAVYVDSVILQTLNDYPRWAQQGALLPYAPAGFDAIHPAFKDDSATWYGVYVFFWVNGWNINKLNGTAAPTEFTDFLRPEFKNKLVLTYPNDDDAVLFAFYLIMKQYGTSWFDALLRQNPTWVRGTATPATIASMSNYTEAAYFAASGGFSAAPPLNFSQPKDGKYVSWAQGAAILKDAPHKEGAKLLHNFILSPEFQKESGTWSVRKDIPAPEGFPDLWNETATNPTEFVQFMADRAAVERLRFWFEARIGPAKGADPIDDGI</sequence>
<evidence type="ECO:0000313" key="2">
    <source>
        <dbReference type="Proteomes" id="UP001148737"/>
    </source>
</evidence>
<dbReference type="Proteomes" id="UP001148737">
    <property type="component" value="Unassembled WGS sequence"/>
</dbReference>
<gene>
    <name evidence="1" type="ORF">NLG97_g1233</name>
</gene>
<keyword evidence="2" id="KW-1185">Reference proteome</keyword>
<evidence type="ECO:0000313" key="1">
    <source>
        <dbReference type="EMBL" id="KAJ3498303.1"/>
    </source>
</evidence>
<reference evidence="1" key="1">
    <citation type="submission" date="2022-07" db="EMBL/GenBank/DDBJ databases">
        <title>Genome Sequence of Lecanicillium saksenae.</title>
        <authorList>
            <person name="Buettner E."/>
        </authorList>
    </citation>
    <scope>NUCLEOTIDE SEQUENCE</scope>
    <source>
        <strain evidence="1">VT-O1</strain>
    </source>
</reference>
<name>A0ACC1R685_9HYPO</name>
<organism evidence="1 2">
    <name type="scientific">Lecanicillium saksenae</name>
    <dbReference type="NCBI Taxonomy" id="468837"/>
    <lineage>
        <taxon>Eukaryota</taxon>
        <taxon>Fungi</taxon>
        <taxon>Dikarya</taxon>
        <taxon>Ascomycota</taxon>
        <taxon>Pezizomycotina</taxon>
        <taxon>Sordariomycetes</taxon>
        <taxon>Hypocreomycetidae</taxon>
        <taxon>Hypocreales</taxon>
        <taxon>Cordycipitaceae</taxon>
        <taxon>Lecanicillium</taxon>
    </lineage>
</organism>
<protein>
    <submittedName>
        <fullName evidence="1">Uncharacterized protein</fullName>
    </submittedName>
</protein>